<organism evidence="1 2">
    <name type="scientific">Dipteronia sinensis</name>
    <dbReference type="NCBI Taxonomy" id="43782"/>
    <lineage>
        <taxon>Eukaryota</taxon>
        <taxon>Viridiplantae</taxon>
        <taxon>Streptophyta</taxon>
        <taxon>Embryophyta</taxon>
        <taxon>Tracheophyta</taxon>
        <taxon>Spermatophyta</taxon>
        <taxon>Magnoliopsida</taxon>
        <taxon>eudicotyledons</taxon>
        <taxon>Gunneridae</taxon>
        <taxon>Pentapetalae</taxon>
        <taxon>rosids</taxon>
        <taxon>malvids</taxon>
        <taxon>Sapindales</taxon>
        <taxon>Sapindaceae</taxon>
        <taxon>Hippocastanoideae</taxon>
        <taxon>Acereae</taxon>
        <taxon>Dipteronia</taxon>
    </lineage>
</organism>
<comment type="caution">
    <text evidence="1">The sequence shown here is derived from an EMBL/GenBank/DDBJ whole genome shotgun (WGS) entry which is preliminary data.</text>
</comment>
<proteinExistence type="predicted"/>
<dbReference type="AlphaFoldDB" id="A0AAD9Z6N2"/>
<evidence type="ECO:0008006" key="3">
    <source>
        <dbReference type="Google" id="ProtNLM"/>
    </source>
</evidence>
<sequence length="115" mass="13708">MESIDHFFLHCGWTWKLWTKCMGWWDIVCSPNMSLRDWFLGWTRLCPSNGSLRVWKVLFCAVVWSSWEARNQMVFNGKVPCLDQYADTVKFRAVWWFKHLGFGCIEPITLLLLDI</sequence>
<name>A0AAD9Z6N2_9ROSI</name>
<accession>A0AAD9Z6N2</accession>
<reference evidence="1" key="1">
    <citation type="journal article" date="2023" name="Plant J.">
        <title>Genome sequences and population genomics provide insights into the demographic history, inbreeding, and mutation load of two 'living fossil' tree species of Dipteronia.</title>
        <authorList>
            <person name="Feng Y."/>
            <person name="Comes H.P."/>
            <person name="Chen J."/>
            <person name="Zhu S."/>
            <person name="Lu R."/>
            <person name="Zhang X."/>
            <person name="Li P."/>
            <person name="Qiu J."/>
            <person name="Olsen K.M."/>
            <person name="Qiu Y."/>
        </authorList>
    </citation>
    <scope>NUCLEOTIDE SEQUENCE</scope>
    <source>
        <strain evidence="1">NBL</strain>
    </source>
</reference>
<gene>
    <name evidence="1" type="ORF">Dsin_032727</name>
</gene>
<protein>
    <recommendedName>
        <fullName evidence="3">Reverse transcriptase zinc-binding domain-containing protein</fullName>
    </recommendedName>
</protein>
<keyword evidence="2" id="KW-1185">Reference proteome</keyword>
<dbReference type="EMBL" id="JANJYJ010000923">
    <property type="protein sequence ID" value="KAK3170438.1"/>
    <property type="molecule type" value="Genomic_DNA"/>
</dbReference>
<dbReference type="Proteomes" id="UP001281410">
    <property type="component" value="Unassembled WGS sequence"/>
</dbReference>
<evidence type="ECO:0000313" key="1">
    <source>
        <dbReference type="EMBL" id="KAK3170438.1"/>
    </source>
</evidence>
<evidence type="ECO:0000313" key="2">
    <source>
        <dbReference type="Proteomes" id="UP001281410"/>
    </source>
</evidence>